<feature type="compositionally biased region" description="Basic and acidic residues" evidence="1">
    <location>
        <begin position="71"/>
        <end position="83"/>
    </location>
</feature>
<dbReference type="KEGG" id="psuu:Psuf_078750"/>
<sequence>MLKKVVSDELAAVAKEFTGERRTTLIGGDLKETLAASVPSGPLEVGDDPCQVILSASGLVARTAVESEEAPEGRSRRGRVKHDSVRAVVHSTARGRVLLVTSHGRAFKTDVLPLPVLPEQSGTVSLSGGMSASELVPLATGRR</sequence>
<dbReference type="Proteomes" id="UP000503011">
    <property type="component" value="Chromosome"/>
</dbReference>
<accession>A0A6F8YWU0</accession>
<protein>
    <submittedName>
        <fullName evidence="2">Uncharacterized protein</fullName>
    </submittedName>
</protein>
<evidence type="ECO:0000313" key="2">
    <source>
        <dbReference type="EMBL" id="BCB90562.1"/>
    </source>
</evidence>
<dbReference type="Gene3D" id="2.120.10.90">
    <property type="entry name" value="DNA gyrase/topoisomerase IV, subunit A, C-terminal"/>
    <property type="match status" value="1"/>
</dbReference>
<dbReference type="EMBL" id="AP022871">
    <property type="protein sequence ID" value="BCB90562.1"/>
    <property type="molecule type" value="Genomic_DNA"/>
</dbReference>
<organism evidence="2 3">
    <name type="scientific">Phytohabitans suffuscus</name>
    <dbReference type="NCBI Taxonomy" id="624315"/>
    <lineage>
        <taxon>Bacteria</taxon>
        <taxon>Bacillati</taxon>
        <taxon>Actinomycetota</taxon>
        <taxon>Actinomycetes</taxon>
        <taxon>Micromonosporales</taxon>
        <taxon>Micromonosporaceae</taxon>
    </lineage>
</organism>
<feature type="region of interest" description="Disordered" evidence="1">
    <location>
        <begin position="64"/>
        <end position="83"/>
    </location>
</feature>
<reference evidence="2 3" key="2">
    <citation type="submission" date="2020-03" db="EMBL/GenBank/DDBJ databases">
        <authorList>
            <person name="Ichikawa N."/>
            <person name="Kimura A."/>
            <person name="Kitahashi Y."/>
            <person name="Uohara A."/>
        </authorList>
    </citation>
    <scope>NUCLEOTIDE SEQUENCE [LARGE SCALE GENOMIC DNA]</scope>
    <source>
        <strain evidence="2 3">NBRC 105367</strain>
    </source>
</reference>
<evidence type="ECO:0000313" key="3">
    <source>
        <dbReference type="Proteomes" id="UP000503011"/>
    </source>
</evidence>
<dbReference type="SUPFAM" id="SSF101904">
    <property type="entry name" value="GyrA/ParC C-terminal domain-like"/>
    <property type="match status" value="1"/>
</dbReference>
<evidence type="ECO:0000256" key="1">
    <source>
        <dbReference type="SAM" id="MobiDB-lite"/>
    </source>
</evidence>
<dbReference type="AlphaFoldDB" id="A0A6F8YWU0"/>
<keyword evidence="3" id="KW-1185">Reference proteome</keyword>
<name>A0A6F8YWU0_9ACTN</name>
<dbReference type="InterPro" id="IPR035516">
    <property type="entry name" value="Gyrase/topoIV_suA_C"/>
</dbReference>
<gene>
    <name evidence="2" type="ORF">Psuf_078750</name>
</gene>
<reference evidence="2 3" key="1">
    <citation type="submission" date="2020-03" db="EMBL/GenBank/DDBJ databases">
        <title>Whole genome shotgun sequence of Phytohabitans suffuscus NBRC 105367.</title>
        <authorList>
            <person name="Komaki H."/>
            <person name="Tamura T."/>
        </authorList>
    </citation>
    <scope>NUCLEOTIDE SEQUENCE [LARGE SCALE GENOMIC DNA]</scope>
    <source>
        <strain evidence="2 3">NBRC 105367</strain>
    </source>
</reference>
<proteinExistence type="predicted"/>